<dbReference type="InterPro" id="IPR035906">
    <property type="entry name" value="MetI-like_sf"/>
</dbReference>
<dbReference type="PANTHER" id="PTHR43357">
    <property type="entry name" value="INNER MEMBRANE ABC TRANSPORTER PERMEASE PROTEIN YDCV"/>
    <property type="match status" value="1"/>
</dbReference>
<evidence type="ECO:0000313" key="11">
    <source>
        <dbReference type="Proteomes" id="UP000199318"/>
    </source>
</evidence>
<gene>
    <name evidence="10" type="ORF">SAMN05444126_12123</name>
</gene>
<keyword evidence="7 8" id="KW-0472">Membrane</keyword>
<comment type="caution">
    <text evidence="10">The sequence shown here is derived from an EMBL/GenBank/DDBJ whole genome shotgun (WGS) entry which is preliminary data.</text>
</comment>
<dbReference type="AlphaFoldDB" id="A0A1H9VKU9"/>
<dbReference type="PANTHER" id="PTHR43357:SF4">
    <property type="entry name" value="INNER MEMBRANE ABC TRANSPORTER PERMEASE PROTEIN YDCV"/>
    <property type="match status" value="1"/>
</dbReference>
<comment type="subcellular location">
    <subcellularLocation>
        <location evidence="1">Cell inner membrane</location>
        <topology evidence="1">Multi-pass membrane protein</topology>
    </subcellularLocation>
    <subcellularLocation>
        <location evidence="8">Cell membrane</location>
        <topology evidence="8">Multi-pass membrane protein</topology>
    </subcellularLocation>
</comment>
<feature type="transmembrane region" description="Helical" evidence="8">
    <location>
        <begin position="58"/>
        <end position="85"/>
    </location>
</feature>
<evidence type="ECO:0000256" key="3">
    <source>
        <dbReference type="ARBA" id="ARBA00022475"/>
    </source>
</evidence>
<feature type="transmembrane region" description="Helical" evidence="8">
    <location>
        <begin position="356"/>
        <end position="378"/>
    </location>
</feature>
<evidence type="ECO:0000256" key="2">
    <source>
        <dbReference type="ARBA" id="ARBA00022448"/>
    </source>
</evidence>
<dbReference type="RefSeq" id="WP_093073844.1">
    <property type="nucleotide sequence ID" value="NZ_FOGV01000021.1"/>
</dbReference>
<dbReference type="STRING" id="1464123.SAMN05444126_12123"/>
<dbReference type="GO" id="GO:0005886">
    <property type="term" value="C:plasma membrane"/>
    <property type="evidence" value="ECO:0007669"/>
    <property type="project" value="UniProtKB-SubCell"/>
</dbReference>
<dbReference type="OrthoDB" id="57323at2"/>
<evidence type="ECO:0000256" key="6">
    <source>
        <dbReference type="ARBA" id="ARBA00022989"/>
    </source>
</evidence>
<evidence type="ECO:0000256" key="8">
    <source>
        <dbReference type="RuleBase" id="RU363032"/>
    </source>
</evidence>
<feature type="domain" description="ABC transmembrane type-1" evidence="9">
    <location>
        <begin position="352"/>
        <end position="544"/>
    </location>
</feature>
<keyword evidence="11" id="KW-1185">Reference proteome</keyword>
<feature type="domain" description="ABC transmembrane type-1" evidence="9">
    <location>
        <begin position="62"/>
        <end position="267"/>
    </location>
</feature>
<proteinExistence type="inferred from homology"/>
<dbReference type="GO" id="GO:0055085">
    <property type="term" value="P:transmembrane transport"/>
    <property type="evidence" value="ECO:0007669"/>
    <property type="project" value="InterPro"/>
</dbReference>
<keyword evidence="2 8" id="KW-0813">Transport</keyword>
<evidence type="ECO:0000259" key="9">
    <source>
        <dbReference type="PROSITE" id="PS50928"/>
    </source>
</evidence>
<dbReference type="CDD" id="cd06261">
    <property type="entry name" value="TM_PBP2"/>
    <property type="match status" value="2"/>
</dbReference>
<feature type="transmembrane region" description="Helical" evidence="8">
    <location>
        <begin position="418"/>
        <end position="438"/>
    </location>
</feature>
<protein>
    <submittedName>
        <fullName evidence="10">Iron(III) transport system permease protein</fullName>
    </submittedName>
</protein>
<comment type="similarity">
    <text evidence="8">Belongs to the binding-protein-dependent transport system permease family.</text>
</comment>
<name>A0A1H9VKU9_9BACI</name>
<accession>A0A1H9VKU9</accession>
<keyword evidence="6 8" id="KW-1133">Transmembrane helix</keyword>
<evidence type="ECO:0000256" key="4">
    <source>
        <dbReference type="ARBA" id="ARBA00022519"/>
    </source>
</evidence>
<evidence type="ECO:0000313" key="10">
    <source>
        <dbReference type="EMBL" id="SES21833.1"/>
    </source>
</evidence>
<organism evidence="10 11">
    <name type="scientific">Salisediminibacterium halotolerans</name>
    <dbReference type="NCBI Taxonomy" id="517425"/>
    <lineage>
        <taxon>Bacteria</taxon>
        <taxon>Bacillati</taxon>
        <taxon>Bacillota</taxon>
        <taxon>Bacilli</taxon>
        <taxon>Bacillales</taxon>
        <taxon>Bacillaceae</taxon>
        <taxon>Salisediminibacterium</taxon>
    </lineage>
</organism>
<feature type="transmembrane region" description="Helical" evidence="8">
    <location>
        <begin position="97"/>
        <end position="120"/>
    </location>
</feature>
<dbReference type="Gene3D" id="1.10.3720.10">
    <property type="entry name" value="MetI-like"/>
    <property type="match status" value="2"/>
</dbReference>
<feature type="transmembrane region" description="Helical" evidence="8">
    <location>
        <begin position="246"/>
        <end position="266"/>
    </location>
</feature>
<feature type="transmembrane region" description="Helical" evidence="8">
    <location>
        <begin position="16"/>
        <end position="38"/>
    </location>
</feature>
<evidence type="ECO:0000256" key="5">
    <source>
        <dbReference type="ARBA" id="ARBA00022692"/>
    </source>
</evidence>
<feature type="transmembrane region" description="Helical" evidence="8">
    <location>
        <begin position="192"/>
        <end position="210"/>
    </location>
</feature>
<dbReference type="PROSITE" id="PS50928">
    <property type="entry name" value="ABC_TM1"/>
    <property type="match status" value="2"/>
</dbReference>
<dbReference type="SUPFAM" id="SSF161098">
    <property type="entry name" value="MetI-like"/>
    <property type="match status" value="2"/>
</dbReference>
<feature type="transmembrane region" description="Helical" evidence="8">
    <location>
        <begin position="390"/>
        <end position="412"/>
    </location>
</feature>
<dbReference type="Pfam" id="PF00528">
    <property type="entry name" value="BPD_transp_1"/>
    <property type="match status" value="2"/>
</dbReference>
<evidence type="ECO:0000256" key="1">
    <source>
        <dbReference type="ARBA" id="ARBA00004429"/>
    </source>
</evidence>
<sequence length="557" mass="61919">MMQFLSERMIHRVNKGAALLALAVLVLFPLLMVLYNGVAPDGEWLGLEAFSVLAEDRYIQIFINSMLLGIGVVIGASILAAPLAYFMARTELRRHRWIDIVLIIPFMTPPYIGAMGWILSMQSGGYAEQLFPFLAGITPYFFTYFGMVLVMSLHLFPFIYLIMRNTLENIGGRLEEAGLIHGGGFFYRLRRIVTPLFFSGYSMGALLVFVKTIGEFGTPVTLGNRIGFYVMTSQIHTYTSIWPLDFGTAAILSTVLLGVSMTVWYIQQWFVSRKHTKVVSGKGQTRAYNPLGKYQVFAWAYLAGVLFLAIGVPYFSVASTAFMDITGDGLALSNLTFSNFIELFAGSGREALFNSLWLAALAATISVALGVWFAILIMKRNRAPEKTMDFLSLAPNTVPGIVVVVGLIFFWNAFWNPIGVYNTWMMLVLTYVILYLPFTVQNIKAIYGQLGDSLFQASRMSGASSFYMLRKILLPLIVPGVLAGWIMTFTISMRELVGSLILRPPNMDTSATFIYSQFEQGSQSLGMAMALVSVGLTTIVLIVVEHYKDKAQSYRAS</sequence>
<feature type="transmembrane region" description="Helical" evidence="8">
    <location>
        <begin position="296"/>
        <end position="315"/>
    </location>
</feature>
<keyword evidence="3" id="KW-1003">Cell membrane</keyword>
<keyword evidence="4" id="KW-0997">Cell inner membrane</keyword>
<dbReference type="Proteomes" id="UP000199318">
    <property type="component" value="Unassembled WGS sequence"/>
</dbReference>
<keyword evidence="5 8" id="KW-0812">Transmembrane</keyword>
<reference evidence="11" key="1">
    <citation type="submission" date="2016-10" db="EMBL/GenBank/DDBJ databases">
        <authorList>
            <person name="de Groot N.N."/>
        </authorList>
    </citation>
    <scope>NUCLEOTIDE SEQUENCE [LARGE SCALE GENOMIC DNA]</scope>
    <source>
        <strain evidence="11">10nlg</strain>
    </source>
</reference>
<feature type="transmembrane region" description="Helical" evidence="8">
    <location>
        <begin position="140"/>
        <end position="163"/>
    </location>
</feature>
<dbReference type="EMBL" id="FOGV01000021">
    <property type="protein sequence ID" value="SES21833.1"/>
    <property type="molecule type" value="Genomic_DNA"/>
</dbReference>
<feature type="transmembrane region" description="Helical" evidence="8">
    <location>
        <begin position="472"/>
        <end position="493"/>
    </location>
</feature>
<dbReference type="InterPro" id="IPR000515">
    <property type="entry name" value="MetI-like"/>
</dbReference>
<evidence type="ECO:0000256" key="7">
    <source>
        <dbReference type="ARBA" id="ARBA00023136"/>
    </source>
</evidence>
<feature type="transmembrane region" description="Helical" evidence="8">
    <location>
        <begin position="525"/>
        <end position="544"/>
    </location>
</feature>